<evidence type="ECO:0000313" key="2">
    <source>
        <dbReference type="EMBL" id="WEL38484.1"/>
    </source>
</evidence>
<dbReference type="Pfam" id="PF03091">
    <property type="entry name" value="CutA1"/>
    <property type="match status" value="1"/>
</dbReference>
<name>A0ABY8CLS1_ENCHE</name>
<evidence type="ECO:0000313" key="3">
    <source>
        <dbReference type="Proteomes" id="UP001217963"/>
    </source>
</evidence>
<proteinExistence type="inferred from homology"/>
<dbReference type="PANTHER" id="PTHR23419:SF8">
    <property type="entry name" value="FI09726P"/>
    <property type="match status" value="1"/>
</dbReference>
<dbReference type="Gene3D" id="3.30.70.120">
    <property type="match status" value="1"/>
</dbReference>
<sequence length="112" mass="12754">MPRLLIVFTTYPSQESAEKASCDLITRRLAACCQISQVTSIYPWKGNVERETEYKLTIKTFTCLFNMVKKLIEESHPYEVPEIVGIEAHSASGRYSEWMELCMDVPSKGDAL</sequence>
<reference evidence="2 3" key="1">
    <citation type="submission" date="2023-02" db="EMBL/GenBank/DDBJ databases">
        <title>Encephalitozoon hellem ATCC 50451 complete genome.</title>
        <authorList>
            <person name="Mascarenhas dos Santos A.C."/>
            <person name="Julian A.T."/>
            <person name="Pombert J.-F."/>
        </authorList>
    </citation>
    <scope>NUCLEOTIDE SEQUENCE [LARGE SCALE GENOMIC DNA]</scope>
    <source>
        <strain evidence="2 3">ATCC 50451</strain>
    </source>
</reference>
<protein>
    <submittedName>
        <fullName evidence="2">Periplasmic divalent cation tolerance protein</fullName>
    </submittedName>
</protein>
<organism evidence="2 3">
    <name type="scientific">Encephalitozoon hellem</name>
    <name type="common">Microsporidian parasite</name>
    <dbReference type="NCBI Taxonomy" id="27973"/>
    <lineage>
        <taxon>Eukaryota</taxon>
        <taxon>Fungi</taxon>
        <taxon>Fungi incertae sedis</taxon>
        <taxon>Microsporidia</taxon>
        <taxon>Unikaryonidae</taxon>
        <taxon>Encephalitozoon</taxon>
    </lineage>
</organism>
<keyword evidence="3" id="KW-1185">Reference proteome</keyword>
<dbReference type="Proteomes" id="UP001217963">
    <property type="component" value="Chromosome IV"/>
</dbReference>
<accession>A0ABY8CLS1</accession>
<gene>
    <name evidence="2" type="ORF">PFJ87_04g01580</name>
</gene>
<dbReference type="PANTHER" id="PTHR23419">
    <property type="entry name" value="DIVALENT CATION TOLERANCE CUTA-RELATED"/>
    <property type="match status" value="1"/>
</dbReference>
<dbReference type="InterPro" id="IPR015867">
    <property type="entry name" value="N-reg_PII/ATP_PRibTrfase_C"/>
</dbReference>
<comment type="similarity">
    <text evidence="1">Belongs to the CutA family.</text>
</comment>
<dbReference type="EMBL" id="CP119065">
    <property type="protein sequence ID" value="WEL38484.1"/>
    <property type="molecule type" value="Genomic_DNA"/>
</dbReference>
<dbReference type="SUPFAM" id="SSF54913">
    <property type="entry name" value="GlnB-like"/>
    <property type="match status" value="1"/>
</dbReference>
<dbReference type="InterPro" id="IPR011322">
    <property type="entry name" value="N-reg_PII-like_a/b"/>
</dbReference>
<dbReference type="InterPro" id="IPR004323">
    <property type="entry name" value="Ion_tolerance_CutA"/>
</dbReference>
<evidence type="ECO:0000256" key="1">
    <source>
        <dbReference type="ARBA" id="ARBA00010169"/>
    </source>
</evidence>